<dbReference type="SUPFAM" id="SSF46689">
    <property type="entry name" value="Homeodomain-like"/>
    <property type="match status" value="1"/>
</dbReference>
<dbReference type="AlphaFoldDB" id="A0A369WRW9"/>
<evidence type="ECO:0000256" key="1">
    <source>
        <dbReference type="ARBA" id="ARBA00023015"/>
    </source>
</evidence>
<organism evidence="5 6">
    <name type="scientific">Motiliproteus coralliicola</name>
    <dbReference type="NCBI Taxonomy" id="2283196"/>
    <lineage>
        <taxon>Bacteria</taxon>
        <taxon>Pseudomonadati</taxon>
        <taxon>Pseudomonadota</taxon>
        <taxon>Gammaproteobacteria</taxon>
        <taxon>Oceanospirillales</taxon>
        <taxon>Oceanospirillaceae</taxon>
        <taxon>Motiliproteus</taxon>
    </lineage>
</organism>
<evidence type="ECO:0000256" key="3">
    <source>
        <dbReference type="ARBA" id="ARBA00023163"/>
    </source>
</evidence>
<dbReference type="RefSeq" id="WP_114694451.1">
    <property type="nucleotide sequence ID" value="NZ_QQOH01000001.1"/>
</dbReference>
<evidence type="ECO:0000313" key="5">
    <source>
        <dbReference type="EMBL" id="RDE24860.1"/>
    </source>
</evidence>
<dbReference type="PROSITE" id="PS00041">
    <property type="entry name" value="HTH_ARAC_FAMILY_1"/>
    <property type="match status" value="1"/>
</dbReference>
<dbReference type="Gene3D" id="2.60.120.10">
    <property type="entry name" value="Jelly Rolls"/>
    <property type="match status" value="1"/>
</dbReference>
<evidence type="ECO:0000313" key="6">
    <source>
        <dbReference type="Proteomes" id="UP000253769"/>
    </source>
</evidence>
<keyword evidence="6" id="KW-1185">Reference proteome</keyword>
<dbReference type="Proteomes" id="UP000253769">
    <property type="component" value="Unassembled WGS sequence"/>
</dbReference>
<dbReference type="InterPro" id="IPR011051">
    <property type="entry name" value="RmlC_Cupin_sf"/>
</dbReference>
<dbReference type="InterPro" id="IPR009057">
    <property type="entry name" value="Homeodomain-like_sf"/>
</dbReference>
<proteinExistence type="predicted"/>
<dbReference type="InterPro" id="IPR050204">
    <property type="entry name" value="AraC_XylS_family_regulators"/>
</dbReference>
<keyword evidence="3" id="KW-0804">Transcription</keyword>
<reference evidence="5 6" key="1">
    <citation type="submission" date="2018-07" db="EMBL/GenBank/DDBJ databases">
        <title>Motiliproteus coralliicola sp. nov., a bacterium isolated from Coral.</title>
        <authorList>
            <person name="Wang G."/>
        </authorList>
    </citation>
    <scope>NUCLEOTIDE SEQUENCE [LARGE SCALE GENOMIC DNA]</scope>
    <source>
        <strain evidence="5 6">C34</strain>
    </source>
</reference>
<dbReference type="SUPFAM" id="SSF51182">
    <property type="entry name" value="RmlC-like cupins"/>
    <property type="match status" value="1"/>
</dbReference>
<gene>
    <name evidence="5" type="ORF">DV711_04570</name>
</gene>
<dbReference type="GO" id="GO:0003700">
    <property type="term" value="F:DNA-binding transcription factor activity"/>
    <property type="evidence" value="ECO:0007669"/>
    <property type="project" value="InterPro"/>
</dbReference>
<dbReference type="SMART" id="SM00342">
    <property type="entry name" value="HTH_ARAC"/>
    <property type="match status" value="1"/>
</dbReference>
<dbReference type="Pfam" id="PF12833">
    <property type="entry name" value="HTH_18"/>
    <property type="match status" value="1"/>
</dbReference>
<dbReference type="OrthoDB" id="5740883at2"/>
<keyword evidence="1" id="KW-0805">Transcription regulation</keyword>
<dbReference type="InterPro" id="IPR014710">
    <property type="entry name" value="RmlC-like_jellyroll"/>
</dbReference>
<evidence type="ECO:0000259" key="4">
    <source>
        <dbReference type="PROSITE" id="PS01124"/>
    </source>
</evidence>
<dbReference type="PROSITE" id="PS01124">
    <property type="entry name" value="HTH_ARAC_FAMILY_2"/>
    <property type="match status" value="1"/>
</dbReference>
<protein>
    <submittedName>
        <fullName evidence="5">AraC family transcriptional regulator</fullName>
    </submittedName>
</protein>
<feature type="domain" description="HTH araC/xylS-type" evidence="4">
    <location>
        <begin position="138"/>
        <end position="236"/>
    </location>
</feature>
<sequence length="236" mass="26611">MSARLSIRSYSFHSDKHQHDYHQLVLPMAGSIDIETLGQRGRAAPGSCVIIPAGQPHWFAPDPEASFLVADLTLLPANLLCSDQAIIRISPPMQAFCTFVQQQLEHQVSPELEQQLGDWFIRLLSEQNFLYSHDSRITRVLNHLEQDLSQSPSLAELADIACLSLSQLKTLFKKQTGRTVGQQLLRLRMEKARALLLHTDYPIGIIAQQVGYQDFSTFSHRFSCHYGHPPSQLRLG</sequence>
<dbReference type="PANTHER" id="PTHR46796">
    <property type="entry name" value="HTH-TYPE TRANSCRIPTIONAL ACTIVATOR RHAS-RELATED"/>
    <property type="match status" value="1"/>
</dbReference>
<dbReference type="InterPro" id="IPR018062">
    <property type="entry name" value="HTH_AraC-typ_CS"/>
</dbReference>
<dbReference type="InterPro" id="IPR003313">
    <property type="entry name" value="AraC-bd"/>
</dbReference>
<dbReference type="Gene3D" id="1.10.10.60">
    <property type="entry name" value="Homeodomain-like"/>
    <property type="match status" value="2"/>
</dbReference>
<dbReference type="EMBL" id="QQOH01000001">
    <property type="protein sequence ID" value="RDE24860.1"/>
    <property type="molecule type" value="Genomic_DNA"/>
</dbReference>
<dbReference type="PANTHER" id="PTHR46796:SF13">
    <property type="entry name" value="HTH-TYPE TRANSCRIPTIONAL ACTIVATOR RHAS"/>
    <property type="match status" value="1"/>
</dbReference>
<dbReference type="Pfam" id="PF02311">
    <property type="entry name" value="AraC_binding"/>
    <property type="match status" value="1"/>
</dbReference>
<accession>A0A369WRW9</accession>
<keyword evidence="2" id="KW-0238">DNA-binding</keyword>
<dbReference type="InterPro" id="IPR018060">
    <property type="entry name" value="HTH_AraC"/>
</dbReference>
<comment type="caution">
    <text evidence="5">The sequence shown here is derived from an EMBL/GenBank/DDBJ whole genome shotgun (WGS) entry which is preliminary data.</text>
</comment>
<name>A0A369WRW9_9GAMM</name>
<dbReference type="GO" id="GO:0043565">
    <property type="term" value="F:sequence-specific DNA binding"/>
    <property type="evidence" value="ECO:0007669"/>
    <property type="project" value="InterPro"/>
</dbReference>
<evidence type="ECO:0000256" key="2">
    <source>
        <dbReference type="ARBA" id="ARBA00023125"/>
    </source>
</evidence>